<evidence type="ECO:0000259" key="2">
    <source>
        <dbReference type="Pfam" id="PF13670"/>
    </source>
</evidence>
<sequence length="92" mass="10522">MKNATTLATAFATLLVASTIAASANEERCKAPMDQWQPRETLQQKLEAEGWKIKNIKTEDNCYEVYAITQDGKRVEIYFDPQTLDQIKPRKD</sequence>
<evidence type="ECO:0000313" key="3">
    <source>
        <dbReference type="EMBL" id="KZB69477.1"/>
    </source>
</evidence>
<protein>
    <recommendedName>
        <fullName evidence="2">PepSY domain-containing protein</fullName>
    </recommendedName>
</protein>
<accession>A0A154LBQ5</accession>
<dbReference type="EMBL" id="LPVY01000001">
    <property type="protein sequence ID" value="KZB69477.1"/>
    <property type="molecule type" value="Genomic_DNA"/>
</dbReference>
<evidence type="ECO:0000313" key="4">
    <source>
        <dbReference type="Proteomes" id="UP000076335"/>
    </source>
</evidence>
<gene>
    <name evidence="3" type="ORF">AUP42_00220</name>
</gene>
<evidence type="ECO:0000256" key="1">
    <source>
        <dbReference type="SAM" id="SignalP"/>
    </source>
</evidence>
<organism evidence="3 4">
    <name type="scientific">Thalassospira lucentensis</name>
    <dbReference type="NCBI Taxonomy" id="168935"/>
    <lineage>
        <taxon>Bacteria</taxon>
        <taxon>Pseudomonadati</taxon>
        <taxon>Pseudomonadota</taxon>
        <taxon>Alphaproteobacteria</taxon>
        <taxon>Rhodospirillales</taxon>
        <taxon>Thalassospiraceae</taxon>
        <taxon>Thalassospira</taxon>
    </lineage>
</organism>
<feature type="chain" id="PRO_5007597096" description="PepSY domain-containing protein" evidence="1">
    <location>
        <begin position="25"/>
        <end position="92"/>
    </location>
</feature>
<dbReference type="RefSeq" id="WP_062947763.1">
    <property type="nucleotide sequence ID" value="NZ_LPVY01000001.1"/>
</dbReference>
<dbReference type="Pfam" id="PF13670">
    <property type="entry name" value="PepSY_2"/>
    <property type="match status" value="1"/>
</dbReference>
<proteinExistence type="predicted"/>
<reference evidence="3 4" key="1">
    <citation type="submission" date="2015-12" db="EMBL/GenBank/DDBJ databases">
        <title>Genome sequence of Thalassospira lucentensis MCCC 1A02072.</title>
        <authorList>
            <person name="Lu L."/>
            <person name="Lai Q."/>
            <person name="Shao Z."/>
            <person name="Qian P."/>
        </authorList>
    </citation>
    <scope>NUCLEOTIDE SEQUENCE [LARGE SCALE GENOMIC DNA]</scope>
    <source>
        <strain evidence="3 4">MCCC 1A02072</strain>
    </source>
</reference>
<dbReference type="Proteomes" id="UP000076335">
    <property type="component" value="Unassembled WGS sequence"/>
</dbReference>
<dbReference type="AlphaFoldDB" id="A0A154LBQ5"/>
<dbReference type="InterPro" id="IPR025711">
    <property type="entry name" value="PepSY"/>
</dbReference>
<feature type="signal peptide" evidence="1">
    <location>
        <begin position="1"/>
        <end position="24"/>
    </location>
</feature>
<keyword evidence="1" id="KW-0732">Signal</keyword>
<name>A0A154LBQ5_9PROT</name>
<dbReference type="OrthoDB" id="7365433at2"/>
<feature type="domain" description="PepSY" evidence="2">
    <location>
        <begin position="8"/>
        <end position="88"/>
    </location>
</feature>
<comment type="caution">
    <text evidence="3">The sequence shown here is derived from an EMBL/GenBank/DDBJ whole genome shotgun (WGS) entry which is preliminary data.</text>
</comment>